<evidence type="ECO:0000313" key="2">
    <source>
        <dbReference type="EMBL" id="MFC3204294.1"/>
    </source>
</evidence>
<dbReference type="PANTHER" id="PTHR43233">
    <property type="entry name" value="FAMILY N-ACETYLTRANSFERASE, PUTATIVE (AFU_ORTHOLOGUE AFUA_6G03350)-RELATED"/>
    <property type="match status" value="1"/>
</dbReference>
<gene>
    <name evidence="2" type="ORF">ACFOEW_21015</name>
</gene>
<dbReference type="InterPro" id="IPR016181">
    <property type="entry name" value="Acyl_CoA_acyltransferase"/>
</dbReference>
<evidence type="ECO:0000313" key="3">
    <source>
        <dbReference type="Proteomes" id="UP001595477"/>
    </source>
</evidence>
<dbReference type="RefSeq" id="WP_123325443.1">
    <property type="nucleotide sequence ID" value="NZ_JBHRSX010000101.1"/>
</dbReference>
<name>A0ABV7K1Z9_9ALTE</name>
<dbReference type="EMBL" id="JBHRSX010000101">
    <property type="protein sequence ID" value="MFC3204294.1"/>
    <property type="molecule type" value="Genomic_DNA"/>
</dbReference>
<organism evidence="2 3">
    <name type="scientific">Alteromonas oceani</name>
    <dbReference type="NCBI Taxonomy" id="2071609"/>
    <lineage>
        <taxon>Bacteria</taxon>
        <taxon>Pseudomonadati</taxon>
        <taxon>Pseudomonadota</taxon>
        <taxon>Gammaproteobacteria</taxon>
        <taxon>Alteromonadales</taxon>
        <taxon>Alteromonadaceae</taxon>
        <taxon>Alteromonas/Salinimonas group</taxon>
        <taxon>Alteromonas</taxon>
    </lineage>
</organism>
<dbReference type="SUPFAM" id="SSF55729">
    <property type="entry name" value="Acyl-CoA N-acyltransferases (Nat)"/>
    <property type="match status" value="1"/>
</dbReference>
<comment type="caution">
    <text evidence="2">The sequence shown here is derived from an EMBL/GenBank/DDBJ whole genome shotgun (WGS) entry which is preliminary data.</text>
</comment>
<reference evidence="3" key="1">
    <citation type="journal article" date="2019" name="Int. J. Syst. Evol. Microbiol.">
        <title>The Global Catalogue of Microorganisms (GCM) 10K type strain sequencing project: providing services to taxonomists for standard genome sequencing and annotation.</title>
        <authorList>
            <consortium name="The Broad Institute Genomics Platform"/>
            <consortium name="The Broad Institute Genome Sequencing Center for Infectious Disease"/>
            <person name="Wu L."/>
            <person name="Ma J."/>
        </authorList>
    </citation>
    <scope>NUCLEOTIDE SEQUENCE [LARGE SCALE GENOMIC DNA]</scope>
    <source>
        <strain evidence="3">KCTC 52449</strain>
    </source>
</reference>
<evidence type="ECO:0000259" key="1">
    <source>
        <dbReference type="PROSITE" id="PS51186"/>
    </source>
</evidence>
<keyword evidence="3" id="KW-1185">Reference proteome</keyword>
<protein>
    <submittedName>
        <fullName evidence="2">GNAT family N-acetyltransferase</fullName>
        <ecNumber evidence="2">2.3.-.-</ecNumber>
    </submittedName>
</protein>
<dbReference type="CDD" id="cd04301">
    <property type="entry name" value="NAT_SF"/>
    <property type="match status" value="1"/>
</dbReference>
<dbReference type="EC" id="2.3.-.-" evidence="2"/>
<sequence length="143" mass="16286">MSASAISITNHLHEMDFQTIHEFIRNSYWAKNIPVATLHKALQNSLCFAALDAQQNTVGFARMVTDKATFGYLSDVFVLPEWRGRGVSREILDAVVAHPDLQGLRRFMLATKDAHDLYKKYGFSPVEDASPLMQIWQPDIYQQ</sequence>
<dbReference type="InterPro" id="IPR053144">
    <property type="entry name" value="Acetyltransferase_Butenolide"/>
</dbReference>
<dbReference type="InterPro" id="IPR000182">
    <property type="entry name" value="GNAT_dom"/>
</dbReference>
<dbReference type="Pfam" id="PF13508">
    <property type="entry name" value="Acetyltransf_7"/>
    <property type="match status" value="1"/>
</dbReference>
<dbReference type="PROSITE" id="PS51186">
    <property type="entry name" value="GNAT"/>
    <property type="match status" value="1"/>
</dbReference>
<dbReference type="PANTHER" id="PTHR43233:SF1">
    <property type="entry name" value="FAMILY N-ACETYLTRANSFERASE, PUTATIVE (AFU_ORTHOLOGUE AFUA_6G03350)-RELATED"/>
    <property type="match status" value="1"/>
</dbReference>
<dbReference type="GO" id="GO:0016746">
    <property type="term" value="F:acyltransferase activity"/>
    <property type="evidence" value="ECO:0007669"/>
    <property type="project" value="UniProtKB-KW"/>
</dbReference>
<dbReference type="Proteomes" id="UP001595477">
    <property type="component" value="Unassembled WGS sequence"/>
</dbReference>
<accession>A0ABV7K1Z9</accession>
<keyword evidence="2" id="KW-0808">Transferase</keyword>
<feature type="domain" description="N-acetyltransferase" evidence="1">
    <location>
        <begin position="7"/>
        <end position="138"/>
    </location>
</feature>
<keyword evidence="2" id="KW-0012">Acyltransferase</keyword>
<dbReference type="Gene3D" id="3.40.630.30">
    <property type="match status" value="1"/>
</dbReference>
<proteinExistence type="predicted"/>